<feature type="repeat" description="WD" evidence="3">
    <location>
        <begin position="62"/>
        <end position="93"/>
    </location>
</feature>
<sequence>NTTIRLWDVEIGLPLGEPLRGHESSVLAVSFSPDSSRIVSGSLDGTIRLWDAKTGQPLGGPLRGHEGSVLTVGFSPDGSRIVSGSKDKTIRLWTPEAEANQFPLDYAEPSGLMDGLTNTSVRISAPGFDQCLLSHDGWVQSSGKLLFWVPPNNRHGLLRPRLLLTMPTTSPSRATKLDFTHFRCGLSWTEVRTNANQ</sequence>
<dbReference type="HOGENOM" id="CLU_000288_57_19_1"/>
<dbReference type="PROSITE" id="PS00678">
    <property type="entry name" value="WD_REPEATS_1"/>
    <property type="match status" value="1"/>
</dbReference>
<keyword evidence="1 3" id="KW-0853">WD repeat</keyword>
<dbReference type="Proteomes" id="UP000007148">
    <property type="component" value="Unassembled WGS sequence"/>
</dbReference>
<dbReference type="Gene3D" id="2.130.10.10">
    <property type="entry name" value="YVTN repeat-like/Quinoprotein amine dehydrogenase"/>
    <property type="match status" value="1"/>
</dbReference>
<dbReference type="EMBL" id="CAFZ01000283">
    <property type="protein sequence ID" value="CCA74138.1"/>
    <property type="molecule type" value="Genomic_DNA"/>
</dbReference>
<dbReference type="InterPro" id="IPR019775">
    <property type="entry name" value="WD40_repeat_CS"/>
</dbReference>
<comment type="caution">
    <text evidence="4">The sequence shown here is derived from an EMBL/GenBank/DDBJ whole genome shotgun (WGS) entry which is preliminary data.</text>
</comment>
<reference evidence="4 5" key="1">
    <citation type="journal article" date="2011" name="PLoS Pathog.">
        <title>Endophytic Life Strategies Decoded by Genome and Transcriptome Analyses of the Mutualistic Root Symbiont Piriformospora indica.</title>
        <authorList>
            <person name="Zuccaro A."/>
            <person name="Lahrmann U."/>
            <person name="Guldener U."/>
            <person name="Langen G."/>
            <person name="Pfiffi S."/>
            <person name="Biedenkopf D."/>
            <person name="Wong P."/>
            <person name="Samans B."/>
            <person name="Grimm C."/>
            <person name="Basiewicz M."/>
            <person name="Murat C."/>
            <person name="Martin F."/>
            <person name="Kogel K.H."/>
        </authorList>
    </citation>
    <scope>NUCLEOTIDE SEQUENCE [LARGE SCALE GENOMIC DNA]</scope>
    <source>
        <strain evidence="4 5">DSM 11827</strain>
    </source>
</reference>
<dbReference type="PROSITE" id="PS50082">
    <property type="entry name" value="WD_REPEATS_2"/>
    <property type="match status" value="2"/>
</dbReference>
<protein>
    <submittedName>
        <fullName evidence="4">Related to WD40-repeat protein (Notchless protein)</fullName>
    </submittedName>
</protein>
<dbReference type="OMA" id="TIRIWTF"/>
<evidence type="ECO:0000313" key="4">
    <source>
        <dbReference type="EMBL" id="CCA74138.1"/>
    </source>
</evidence>
<dbReference type="PRINTS" id="PR00319">
    <property type="entry name" value="GPROTEINB"/>
</dbReference>
<dbReference type="InterPro" id="IPR001632">
    <property type="entry name" value="WD40_G-protein_beta-like"/>
</dbReference>
<dbReference type="STRING" id="1109443.G4TS45"/>
<dbReference type="PANTHER" id="PTHR19848:SF8">
    <property type="entry name" value="F-BOX AND WD REPEAT DOMAIN CONTAINING 7"/>
    <property type="match status" value="1"/>
</dbReference>
<dbReference type="PROSITE" id="PS50294">
    <property type="entry name" value="WD_REPEATS_REGION"/>
    <property type="match status" value="2"/>
</dbReference>
<dbReference type="InParanoid" id="G4TS45"/>
<dbReference type="AlphaFoldDB" id="G4TS45"/>
<organism evidence="4 5">
    <name type="scientific">Serendipita indica (strain DSM 11827)</name>
    <name type="common">Root endophyte fungus</name>
    <name type="synonym">Piriformospora indica</name>
    <dbReference type="NCBI Taxonomy" id="1109443"/>
    <lineage>
        <taxon>Eukaryota</taxon>
        <taxon>Fungi</taxon>
        <taxon>Dikarya</taxon>
        <taxon>Basidiomycota</taxon>
        <taxon>Agaricomycotina</taxon>
        <taxon>Agaricomycetes</taxon>
        <taxon>Sebacinales</taxon>
        <taxon>Serendipitaceae</taxon>
        <taxon>Serendipita</taxon>
    </lineage>
</organism>
<keyword evidence="5" id="KW-1185">Reference proteome</keyword>
<evidence type="ECO:0000256" key="2">
    <source>
        <dbReference type="ARBA" id="ARBA00022737"/>
    </source>
</evidence>
<dbReference type="SMART" id="SM00320">
    <property type="entry name" value="WD40"/>
    <property type="match status" value="2"/>
</dbReference>
<gene>
    <name evidence="4" type="ORF">PIIN_08092</name>
</gene>
<evidence type="ECO:0000256" key="3">
    <source>
        <dbReference type="PROSITE-ProRule" id="PRU00221"/>
    </source>
</evidence>
<dbReference type="SUPFAM" id="SSF50978">
    <property type="entry name" value="WD40 repeat-like"/>
    <property type="match status" value="1"/>
</dbReference>
<dbReference type="InterPro" id="IPR015943">
    <property type="entry name" value="WD40/YVTN_repeat-like_dom_sf"/>
</dbReference>
<dbReference type="eggNOG" id="KOG0266">
    <property type="taxonomic scope" value="Eukaryota"/>
</dbReference>
<dbReference type="PANTHER" id="PTHR19848">
    <property type="entry name" value="WD40 REPEAT PROTEIN"/>
    <property type="match status" value="1"/>
</dbReference>
<dbReference type="InterPro" id="IPR036322">
    <property type="entry name" value="WD40_repeat_dom_sf"/>
</dbReference>
<evidence type="ECO:0000313" key="5">
    <source>
        <dbReference type="Proteomes" id="UP000007148"/>
    </source>
</evidence>
<dbReference type="Pfam" id="PF00400">
    <property type="entry name" value="WD40"/>
    <property type="match status" value="2"/>
</dbReference>
<evidence type="ECO:0000256" key="1">
    <source>
        <dbReference type="ARBA" id="ARBA00022574"/>
    </source>
</evidence>
<name>G4TS45_SERID</name>
<dbReference type="InterPro" id="IPR001680">
    <property type="entry name" value="WD40_rpt"/>
</dbReference>
<dbReference type="OrthoDB" id="6262491at2759"/>
<keyword evidence="2" id="KW-0677">Repeat</keyword>
<proteinExistence type="predicted"/>
<accession>G4TS45</accession>
<feature type="non-terminal residue" evidence="4">
    <location>
        <position position="1"/>
    </location>
</feature>
<feature type="repeat" description="WD" evidence="3">
    <location>
        <begin position="19"/>
        <end position="60"/>
    </location>
</feature>